<gene>
    <name evidence="1" type="ORF">H4R21_004961</name>
</gene>
<organism evidence="1 2">
    <name type="scientific">Coemansia helicoidea</name>
    <dbReference type="NCBI Taxonomy" id="1286919"/>
    <lineage>
        <taxon>Eukaryota</taxon>
        <taxon>Fungi</taxon>
        <taxon>Fungi incertae sedis</taxon>
        <taxon>Zoopagomycota</taxon>
        <taxon>Kickxellomycotina</taxon>
        <taxon>Kickxellomycetes</taxon>
        <taxon>Kickxellales</taxon>
        <taxon>Kickxellaceae</taxon>
        <taxon>Coemansia</taxon>
    </lineage>
</organism>
<evidence type="ECO:0000313" key="2">
    <source>
        <dbReference type="Proteomes" id="UP001140087"/>
    </source>
</evidence>
<dbReference type="Proteomes" id="UP001140087">
    <property type="component" value="Unassembled WGS sequence"/>
</dbReference>
<feature type="non-terminal residue" evidence="1">
    <location>
        <position position="1"/>
    </location>
</feature>
<dbReference type="EMBL" id="JANBUN010002051">
    <property type="protein sequence ID" value="KAJ2795818.1"/>
    <property type="molecule type" value="Genomic_DNA"/>
</dbReference>
<keyword evidence="2" id="KW-1185">Reference proteome</keyword>
<name>A0ACC1KVE1_9FUNG</name>
<evidence type="ECO:0000313" key="1">
    <source>
        <dbReference type="EMBL" id="KAJ2795818.1"/>
    </source>
</evidence>
<reference evidence="1" key="1">
    <citation type="submission" date="2022-07" db="EMBL/GenBank/DDBJ databases">
        <title>Phylogenomic reconstructions and comparative analyses of Kickxellomycotina fungi.</title>
        <authorList>
            <person name="Reynolds N.K."/>
            <person name="Stajich J.E."/>
            <person name="Barry K."/>
            <person name="Grigoriev I.V."/>
            <person name="Crous P."/>
            <person name="Smith M.E."/>
        </authorList>
    </citation>
    <scope>NUCLEOTIDE SEQUENCE</scope>
    <source>
        <strain evidence="1">BCRC 34780</strain>
    </source>
</reference>
<accession>A0ACC1KVE1</accession>
<protein>
    <submittedName>
        <fullName evidence="1">Uncharacterized protein</fullName>
    </submittedName>
</protein>
<proteinExistence type="predicted"/>
<sequence length="218" mass="24634">DYTETIQQTMVPEILQNVIQAVNERDRGACQQIMLPGLARQFGLGMDELRSDGSTLHIEARNVRDVVVESPIWWIGPSAAYDTRVARATRGSRYLYWTNGAIVNALDKEVLRKGTRKREDIMMEVMSCPATLQLNFCMTADIEVSRTKRGKVVDCDRGTMAVPLSLSTPTYPSHRSLPVAVDGNRIIYTSRGTPPLVWRVSDVFRLVMNKELGWNLYK</sequence>
<comment type="caution">
    <text evidence="1">The sequence shown here is derived from an EMBL/GenBank/DDBJ whole genome shotgun (WGS) entry which is preliminary data.</text>
</comment>